<protein>
    <submittedName>
        <fullName evidence="1">Uncharacterized protein</fullName>
    </submittedName>
</protein>
<reference evidence="1 2" key="1">
    <citation type="journal article" date="2019" name="Sci. Rep.">
        <title>Orb-weaving spider Araneus ventricosus genome elucidates the spidroin gene catalogue.</title>
        <authorList>
            <person name="Kono N."/>
            <person name="Nakamura H."/>
            <person name="Ohtoshi R."/>
            <person name="Moran D.A.P."/>
            <person name="Shinohara A."/>
            <person name="Yoshida Y."/>
            <person name="Fujiwara M."/>
            <person name="Mori M."/>
            <person name="Tomita M."/>
            <person name="Arakawa K."/>
        </authorList>
    </citation>
    <scope>NUCLEOTIDE SEQUENCE [LARGE SCALE GENOMIC DNA]</scope>
</reference>
<organism evidence="1 2">
    <name type="scientific">Araneus ventricosus</name>
    <name type="common">Orbweaver spider</name>
    <name type="synonym">Epeira ventricosa</name>
    <dbReference type="NCBI Taxonomy" id="182803"/>
    <lineage>
        <taxon>Eukaryota</taxon>
        <taxon>Metazoa</taxon>
        <taxon>Ecdysozoa</taxon>
        <taxon>Arthropoda</taxon>
        <taxon>Chelicerata</taxon>
        <taxon>Arachnida</taxon>
        <taxon>Araneae</taxon>
        <taxon>Araneomorphae</taxon>
        <taxon>Entelegynae</taxon>
        <taxon>Araneoidea</taxon>
        <taxon>Araneidae</taxon>
        <taxon>Araneus</taxon>
    </lineage>
</organism>
<gene>
    <name evidence="1" type="ORF">AVEN_162064_1</name>
</gene>
<comment type="caution">
    <text evidence="1">The sequence shown here is derived from an EMBL/GenBank/DDBJ whole genome shotgun (WGS) entry which is preliminary data.</text>
</comment>
<name>A0A4Y2L5M0_ARAVE</name>
<dbReference type="AlphaFoldDB" id="A0A4Y2L5M0"/>
<proteinExistence type="predicted"/>
<dbReference type="Proteomes" id="UP000499080">
    <property type="component" value="Unassembled WGS sequence"/>
</dbReference>
<evidence type="ECO:0000313" key="2">
    <source>
        <dbReference type="Proteomes" id="UP000499080"/>
    </source>
</evidence>
<evidence type="ECO:0000313" key="1">
    <source>
        <dbReference type="EMBL" id="GBN09097.1"/>
    </source>
</evidence>
<accession>A0A4Y2L5M0</accession>
<dbReference type="EMBL" id="BGPR01005320">
    <property type="protein sequence ID" value="GBN09097.1"/>
    <property type="molecule type" value="Genomic_DNA"/>
</dbReference>
<keyword evidence="2" id="KW-1185">Reference proteome</keyword>
<sequence>MIDVRENELKVEALKDELFRIGPCKEANCAHRKLNENIDEKSTNQANPFEMAPHHKAARPRPPIYTQNPIQMKKRFQSLIPDVPEIPGIILKISENYNLKLQEIT</sequence>